<dbReference type="AlphaFoldDB" id="A0A6B3SIL1"/>
<feature type="region of interest" description="Disordered" evidence="1">
    <location>
        <begin position="1"/>
        <end position="61"/>
    </location>
</feature>
<evidence type="ECO:0000256" key="1">
    <source>
        <dbReference type="SAM" id="MobiDB-lite"/>
    </source>
</evidence>
<protein>
    <submittedName>
        <fullName evidence="2">Uncharacterized protein</fullName>
    </submittedName>
</protein>
<evidence type="ECO:0000313" key="3">
    <source>
        <dbReference type="Proteomes" id="UP000482155"/>
    </source>
</evidence>
<feature type="compositionally biased region" description="Polar residues" evidence="1">
    <location>
        <begin position="1"/>
        <end position="10"/>
    </location>
</feature>
<gene>
    <name evidence="2" type="ORF">G3574_05540</name>
</gene>
<feature type="compositionally biased region" description="Basic and acidic residues" evidence="1">
    <location>
        <begin position="11"/>
        <end position="23"/>
    </location>
</feature>
<dbReference type="EMBL" id="JAAIVB010000012">
    <property type="protein sequence ID" value="NEX60533.1"/>
    <property type="molecule type" value="Genomic_DNA"/>
</dbReference>
<name>A0A6B3SIL1_9BURK</name>
<organism evidence="2 3">
    <name type="scientific">Noviherbaspirillum galbum</name>
    <dbReference type="NCBI Taxonomy" id="2709383"/>
    <lineage>
        <taxon>Bacteria</taxon>
        <taxon>Pseudomonadati</taxon>
        <taxon>Pseudomonadota</taxon>
        <taxon>Betaproteobacteria</taxon>
        <taxon>Burkholderiales</taxon>
        <taxon>Oxalobacteraceae</taxon>
        <taxon>Noviherbaspirillum</taxon>
    </lineage>
</organism>
<proteinExistence type="predicted"/>
<comment type="caution">
    <text evidence="2">The sequence shown here is derived from an EMBL/GenBank/DDBJ whole genome shotgun (WGS) entry which is preliminary data.</text>
</comment>
<keyword evidence="3" id="KW-1185">Reference proteome</keyword>
<dbReference type="Proteomes" id="UP000482155">
    <property type="component" value="Unassembled WGS sequence"/>
</dbReference>
<sequence length="61" mass="6474">MSNQKTPQQESKSRTEADAKSADGRSGQGNQGNQSSHDAKSHTKANSQEGAGGGKKQERHH</sequence>
<reference evidence="2 3" key="1">
    <citation type="submission" date="2020-02" db="EMBL/GenBank/DDBJ databases">
        <authorList>
            <person name="Kim M.K."/>
        </authorList>
    </citation>
    <scope>NUCLEOTIDE SEQUENCE [LARGE SCALE GENOMIC DNA]</scope>
    <source>
        <strain evidence="2 3">17J57-3</strain>
    </source>
</reference>
<evidence type="ECO:0000313" key="2">
    <source>
        <dbReference type="EMBL" id="NEX60533.1"/>
    </source>
</evidence>
<accession>A0A6B3SIL1</accession>
<dbReference type="RefSeq" id="WP_163961001.1">
    <property type="nucleotide sequence ID" value="NZ_JAAIVB010000012.1"/>
</dbReference>